<dbReference type="RefSeq" id="WP_058465278.1">
    <property type="nucleotide sequence ID" value="NZ_CAAAHQ010000005.1"/>
</dbReference>
<sequence>MEIITLQELVKLSKDIVNKYYSDDPTFWDVINKRISYIEKTGTLKAADSEDELSNDKITYILSRKYCTVDDINIMNPLFELWDRAS</sequence>
<protein>
    <submittedName>
        <fullName evidence="2">Uncharacterized protein</fullName>
    </submittedName>
</protein>
<evidence type="ECO:0000313" key="4">
    <source>
        <dbReference type="Proteomes" id="UP000255316"/>
    </source>
</evidence>
<reference evidence="1 3" key="1">
    <citation type="submission" date="2015-11" db="EMBL/GenBank/DDBJ databases">
        <title>Genomic analysis of 38 Legionella species identifies large and diverse effector repertoires.</title>
        <authorList>
            <person name="Burstein D."/>
            <person name="Amaro F."/>
            <person name="Zusman T."/>
            <person name="Lifshitz Z."/>
            <person name="Cohen O."/>
            <person name="Gilbert J.A."/>
            <person name="Pupko T."/>
            <person name="Shuman H.A."/>
            <person name="Segal G."/>
        </authorList>
    </citation>
    <scope>NUCLEOTIDE SEQUENCE [LARGE SCALE GENOMIC DNA]</scope>
    <source>
        <strain evidence="1 3">CDC#72-OH-14</strain>
    </source>
</reference>
<dbReference type="EMBL" id="LNXX01000042">
    <property type="protein sequence ID" value="KTC83429.1"/>
    <property type="molecule type" value="Genomic_DNA"/>
</dbReference>
<proteinExistence type="predicted"/>
<evidence type="ECO:0000313" key="2">
    <source>
        <dbReference type="EMBL" id="STX35515.1"/>
    </source>
</evidence>
<name>A0A378ILH7_9GAMM</name>
<dbReference type="EMBL" id="UGNX01000001">
    <property type="protein sequence ID" value="STX35515.1"/>
    <property type="molecule type" value="Genomic_DNA"/>
</dbReference>
<gene>
    <name evidence="1" type="ORF">Lcin_2116</name>
    <name evidence="2" type="ORF">NCTC12438_02131</name>
</gene>
<dbReference type="Proteomes" id="UP000054854">
    <property type="component" value="Unassembled WGS sequence"/>
</dbReference>
<evidence type="ECO:0000313" key="1">
    <source>
        <dbReference type="EMBL" id="KTC83429.1"/>
    </source>
</evidence>
<accession>A0A378ILH7</accession>
<keyword evidence="3" id="KW-1185">Reference proteome</keyword>
<dbReference type="Proteomes" id="UP000255316">
    <property type="component" value="Unassembled WGS sequence"/>
</dbReference>
<dbReference type="OrthoDB" id="9879197at2"/>
<dbReference type="AlphaFoldDB" id="A0A378ILH7"/>
<organism evidence="2 4">
    <name type="scientific">Legionella cincinnatiensis</name>
    <dbReference type="NCBI Taxonomy" id="28085"/>
    <lineage>
        <taxon>Bacteria</taxon>
        <taxon>Pseudomonadati</taxon>
        <taxon>Pseudomonadota</taxon>
        <taxon>Gammaproteobacteria</taxon>
        <taxon>Legionellales</taxon>
        <taxon>Legionellaceae</taxon>
        <taxon>Legionella</taxon>
    </lineage>
</organism>
<evidence type="ECO:0000313" key="3">
    <source>
        <dbReference type="Proteomes" id="UP000054854"/>
    </source>
</evidence>
<reference evidence="2 4" key="2">
    <citation type="submission" date="2018-06" db="EMBL/GenBank/DDBJ databases">
        <authorList>
            <consortium name="Pathogen Informatics"/>
            <person name="Doyle S."/>
        </authorList>
    </citation>
    <scope>NUCLEOTIDE SEQUENCE [LARGE SCALE GENOMIC DNA]</scope>
    <source>
        <strain evidence="2 4">NCTC12438</strain>
    </source>
</reference>